<keyword evidence="5" id="KW-0378">Hydrolase</keyword>
<dbReference type="EMBL" id="PRDM01000001">
    <property type="protein sequence ID" value="MBE8723401.1"/>
    <property type="molecule type" value="Genomic_DNA"/>
</dbReference>
<dbReference type="InterPro" id="IPR044946">
    <property type="entry name" value="Restrct_endonuc_typeI_TRD_sf"/>
</dbReference>
<keyword evidence="5" id="KW-0255">Endonuclease</keyword>
<name>A0ABR9TDH3_9FLAO</name>
<dbReference type="RefSeq" id="WP_193844474.1">
    <property type="nucleotide sequence ID" value="NZ_PRDM01000001.1"/>
</dbReference>
<dbReference type="CDD" id="cd16961">
    <property type="entry name" value="RMtype1_S_TRD-CR_like"/>
    <property type="match status" value="1"/>
</dbReference>
<dbReference type="Gene3D" id="3.90.220.20">
    <property type="entry name" value="DNA methylase specificity domains"/>
    <property type="match status" value="2"/>
</dbReference>
<dbReference type="PANTHER" id="PTHR30408">
    <property type="entry name" value="TYPE-1 RESTRICTION ENZYME ECOKI SPECIFICITY PROTEIN"/>
    <property type="match status" value="1"/>
</dbReference>
<evidence type="ECO:0000256" key="1">
    <source>
        <dbReference type="ARBA" id="ARBA00010923"/>
    </source>
</evidence>
<evidence type="ECO:0000256" key="3">
    <source>
        <dbReference type="ARBA" id="ARBA00023125"/>
    </source>
</evidence>
<keyword evidence="2" id="KW-0680">Restriction system</keyword>
<comment type="caution">
    <text evidence="5">The sequence shown here is derived from an EMBL/GenBank/DDBJ whole genome shotgun (WGS) entry which is preliminary data.</text>
</comment>
<evidence type="ECO:0000256" key="2">
    <source>
        <dbReference type="ARBA" id="ARBA00022747"/>
    </source>
</evidence>
<evidence type="ECO:0000313" key="6">
    <source>
        <dbReference type="Proteomes" id="UP000640614"/>
    </source>
</evidence>
<dbReference type="SUPFAM" id="SSF116734">
    <property type="entry name" value="DNA methylase specificity domain"/>
    <property type="match status" value="2"/>
</dbReference>
<feature type="domain" description="Type I restriction modification DNA specificity" evidence="4">
    <location>
        <begin position="224"/>
        <end position="382"/>
    </location>
</feature>
<dbReference type="InterPro" id="IPR052021">
    <property type="entry name" value="Type-I_RS_S_subunit"/>
</dbReference>
<keyword evidence="6" id="KW-1185">Reference proteome</keyword>
<proteinExistence type="inferred from homology"/>
<dbReference type="InterPro" id="IPR000055">
    <property type="entry name" value="Restrct_endonuc_typeI_TRD"/>
</dbReference>
<dbReference type="PANTHER" id="PTHR30408:SF13">
    <property type="entry name" value="TYPE I RESTRICTION ENZYME HINDI SPECIFICITY SUBUNIT"/>
    <property type="match status" value="1"/>
</dbReference>
<sequence>MNKYQLVLLKDVAYSQTGPFGSQLHQSDYASEGTPMVTVEHLGIERFTHQNLPLVSDKDRERLSKYMLREGDIVFSRVGSVDRCTYVTKEEDGWMFSGRCIRVRTNENANGRYLNFYFRQDEFKKMMLNISVGATMPSLNTKLMDNIPLSLPSLTIQNKIAKILSDLDTKIELNNKINAELEAMAKTLYDYWFVQFDFPDVNGNPYKSSGGKMVYNAELKREIPEGWKKGTLNNIGEIIGGSTPSKAINENFSLSEGTPWITPKDLSVNKGKKFISRGEYNVTQRGLKETSLKIMPAGTVLLSSRAPIGYLAIARTNVTTNQGFKSFVPKETFFSEYIYYTIQNLISVIEANSSGSTFKEVSSSVLKTIKTILPKEEVLLSFYKKVNTIFKKQNCLELENQQLASLRDWLLPMLMNGQVTIEEAEEALEIVAEGKVKYKKR</sequence>
<accession>A0ABR9TDH3</accession>
<dbReference type="Pfam" id="PF01420">
    <property type="entry name" value="Methylase_S"/>
    <property type="match status" value="2"/>
</dbReference>
<organism evidence="5 6">
    <name type="scientific">Flavobacterium hungaricum</name>
    <dbReference type="NCBI Taxonomy" id="2082725"/>
    <lineage>
        <taxon>Bacteria</taxon>
        <taxon>Pseudomonadati</taxon>
        <taxon>Bacteroidota</taxon>
        <taxon>Flavobacteriia</taxon>
        <taxon>Flavobacteriales</taxon>
        <taxon>Flavobacteriaceae</taxon>
        <taxon>Flavobacterium</taxon>
    </lineage>
</organism>
<dbReference type="Proteomes" id="UP000640614">
    <property type="component" value="Unassembled WGS sequence"/>
</dbReference>
<keyword evidence="3" id="KW-0238">DNA-binding</keyword>
<feature type="domain" description="Type I restriction modification DNA specificity" evidence="4">
    <location>
        <begin position="3"/>
        <end position="183"/>
    </location>
</feature>
<dbReference type="GO" id="GO:0004519">
    <property type="term" value="F:endonuclease activity"/>
    <property type="evidence" value="ECO:0007669"/>
    <property type="project" value="UniProtKB-KW"/>
</dbReference>
<evidence type="ECO:0000259" key="4">
    <source>
        <dbReference type="Pfam" id="PF01420"/>
    </source>
</evidence>
<reference evidence="5 6" key="1">
    <citation type="submission" date="2018-07" db="EMBL/GenBank/DDBJ databases">
        <title>Genome assembly of strain KB82.</title>
        <authorList>
            <person name="Kukolya J."/>
            <person name="Horvath B."/>
            <person name="Nagy I."/>
            <person name="Toth A."/>
        </authorList>
    </citation>
    <scope>NUCLEOTIDE SEQUENCE [LARGE SCALE GENOMIC DNA]</scope>
    <source>
        <strain evidence="5 6">Kb82</strain>
    </source>
</reference>
<comment type="similarity">
    <text evidence="1">Belongs to the type-I restriction system S methylase family.</text>
</comment>
<keyword evidence="5" id="KW-0540">Nuclease</keyword>
<protein>
    <submittedName>
        <fullName evidence="5">Restriction endonuclease subunit S</fullName>
    </submittedName>
</protein>
<gene>
    <name evidence="5" type="ORF">C4F50_00460</name>
</gene>
<dbReference type="CDD" id="cd17273">
    <property type="entry name" value="RMtype1_S_EcoJA69PI-TRD1-CR1_like"/>
    <property type="match status" value="1"/>
</dbReference>
<evidence type="ECO:0000313" key="5">
    <source>
        <dbReference type="EMBL" id="MBE8723401.1"/>
    </source>
</evidence>